<evidence type="ECO:0000313" key="4">
    <source>
        <dbReference type="EMBL" id="AIL46618.1"/>
    </source>
</evidence>
<accession>A0A077EJF2</accession>
<evidence type="ECO:0000256" key="1">
    <source>
        <dbReference type="ARBA" id="ARBA00004948"/>
    </source>
</evidence>
<dbReference type="InterPro" id="IPR013785">
    <property type="entry name" value="Aldolase_TIM"/>
</dbReference>
<sequence>MIIVLSPEREPEQEVYWINELLAGGLDYFHVRKYWLSEEAMCSYISQINEDYRGRLILHSHYNLAEEFGIVRLHFREESRLNKEQVNFQGKYILSTSTHSIEEFNTLGKEWTYAFLSPVFPSISKQGYGAHCNVLNDLKQRTNKNVQLVGLGGIDEYNIDIVLKSGVDGVAMLGNIWQSSNPLQVFLNCKNKFLNQLQNQNNVE</sequence>
<evidence type="ECO:0000259" key="3">
    <source>
        <dbReference type="Pfam" id="PF02581"/>
    </source>
</evidence>
<proteinExistence type="predicted"/>
<organism evidence="4 5">
    <name type="scientific">Elizabethkingia anophelis NUHP1</name>
    <dbReference type="NCBI Taxonomy" id="1338011"/>
    <lineage>
        <taxon>Bacteria</taxon>
        <taxon>Pseudomonadati</taxon>
        <taxon>Bacteroidota</taxon>
        <taxon>Flavobacteriia</taxon>
        <taxon>Flavobacteriales</taxon>
        <taxon>Weeksellaceae</taxon>
        <taxon>Elizabethkingia</taxon>
    </lineage>
</organism>
<name>A0A077EJF2_9FLAO</name>
<dbReference type="CDD" id="cd00564">
    <property type="entry name" value="TMP_TenI"/>
    <property type="match status" value="1"/>
</dbReference>
<evidence type="ECO:0000256" key="2">
    <source>
        <dbReference type="ARBA" id="ARBA00022977"/>
    </source>
</evidence>
<evidence type="ECO:0000313" key="5">
    <source>
        <dbReference type="Proteomes" id="UP000028933"/>
    </source>
</evidence>
<protein>
    <submittedName>
        <fullName evidence="4">Thiamin-phosphate pyrophosphorylase</fullName>
    </submittedName>
</protein>
<gene>
    <name evidence="4" type="ORF">BD94_2843</name>
</gene>
<keyword evidence="2" id="KW-0784">Thiamine biosynthesis</keyword>
<dbReference type="EMBL" id="CP007547">
    <property type="protein sequence ID" value="AIL46618.1"/>
    <property type="molecule type" value="Genomic_DNA"/>
</dbReference>
<dbReference type="Pfam" id="PF02581">
    <property type="entry name" value="TMP-TENI"/>
    <property type="match status" value="1"/>
</dbReference>
<dbReference type="SUPFAM" id="SSF51391">
    <property type="entry name" value="Thiamin phosphate synthase"/>
    <property type="match status" value="1"/>
</dbReference>
<dbReference type="RefSeq" id="WP_024565817.1">
    <property type="nucleotide sequence ID" value="NZ_CP007547.1"/>
</dbReference>
<reference evidence="4" key="1">
    <citation type="journal article" date="2013" name="Lancet">
        <title>First case of E anophelis outbreak in an intensive-care unit.</title>
        <authorList>
            <person name="Teo J."/>
            <person name="Tan S.Y."/>
            <person name="Tay M."/>
            <person name="Ding Y."/>
            <person name="Kjelleberg S."/>
            <person name="Givskov M."/>
            <person name="Lin R.T."/>
            <person name="Yang L."/>
        </authorList>
    </citation>
    <scope>NUCLEOTIDE SEQUENCE [LARGE SCALE GENOMIC DNA]</scope>
    <source>
        <strain evidence="4">NUHP1</strain>
    </source>
</reference>
<feature type="domain" description="Thiamine phosphate synthase/TenI" evidence="3">
    <location>
        <begin position="4"/>
        <end position="175"/>
    </location>
</feature>
<dbReference type="PANTHER" id="PTHR20857">
    <property type="entry name" value="THIAMINE-PHOSPHATE PYROPHOSPHORYLASE"/>
    <property type="match status" value="1"/>
</dbReference>
<dbReference type="AlphaFoldDB" id="A0A077EJF2"/>
<comment type="pathway">
    <text evidence="1">Cofactor biosynthesis; thiamine diphosphate biosynthesis.</text>
</comment>
<dbReference type="Proteomes" id="UP000028933">
    <property type="component" value="Chromosome"/>
</dbReference>
<dbReference type="Gene3D" id="3.20.20.70">
    <property type="entry name" value="Aldolase class I"/>
    <property type="match status" value="1"/>
</dbReference>
<dbReference type="GO" id="GO:0009228">
    <property type="term" value="P:thiamine biosynthetic process"/>
    <property type="evidence" value="ECO:0007669"/>
    <property type="project" value="UniProtKB-KW"/>
</dbReference>
<dbReference type="GO" id="GO:0004789">
    <property type="term" value="F:thiamine-phosphate diphosphorylase activity"/>
    <property type="evidence" value="ECO:0007669"/>
    <property type="project" value="TreeGrafter"/>
</dbReference>
<dbReference type="InterPro" id="IPR022998">
    <property type="entry name" value="ThiamineP_synth_TenI"/>
</dbReference>
<dbReference type="PANTHER" id="PTHR20857:SF15">
    <property type="entry name" value="THIAMINE-PHOSPHATE SYNTHASE"/>
    <property type="match status" value="1"/>
</dbReference>
<dbReference type="eggNOG" id="COG0352">
    <property type="taxonomic scope" value="Bacteria"/>
</dbReference>
<dbReference type="HOGENOM" id="CLU_018272_4_0_10"/>
<dbReference type="GO" id="GO:0005737">
    <property type="term" value="C:cytoplasm"/>
    <property type="evidence" value="ECO:0007669"/>
    <property type="project" value="TreeGrafter"/>
</dbReference>
<reference evidence="4" key="2">
    <citation type="journal article" date="2015" name="Genome Biol. Evol.">
        <title>Complete Genome Sequence and Transcriptomic Analysis of the Novel Pathogen Elizabethkingia anophelis in Response to Oxidative Stress.</title>
        <authorList>
            <person name="Li Y."/>
            <person name="Liu Y."/>
            <person name="Chew S.C."/>
            <person name="Tay M."/>
            <person name="Salido M.M."/>
            <person name="Teo J."/>
            <person name="Lauro F.M."/>
            <person name="Givskov M."/>
            <person name="Yang L."/>
        </authorList>
    </citation>
    <scope>NUCLEOTIDE SEQUENCE</scope>
    <source>
        <strain evidence="4">NUHP1</strain>
    </source>
</reference>
<dbReference type="InterPro" id="IPR036206">
    <property type="entry name" value="ThiamineP_synth_sf"/>
</dbReference>
<dbReference type="STRING" id="1338011.BD94_2843"/>
<dbReference type="KEGG" id="eao:BD94_2843"/>